<dbReference type="GO" id="GO:0070221">
    <property type="term" value="P:sulfide oxidation, using sulfide:quinone oxidoreductase"/>
    <property type="evidence" value="ECO:0007669"/>
    <property type="project" value="TreeGrafter"/>
</dbReference>
<dbReference type="InterPro" id="IPR036188">
    <property type="entry name" value="FAD/NAD-bd_sf"/>
</dbReference>
<sequence>MPTPTRTAQPSTSPAHAEVLVVGAGNAGISLAAKLLRDGARDVAIVEPSPVHRYRPLLNYVGAGQARPAAVERPTGSVIPDGCRWVQDAVEVVDAGRHAVRTRLGRTIGYGTLVVCPGLREDWDATPGLQDAYTAGWAGSTYVPSSAPLVWPALRGVREGAVVFTVPPEPAPCAPTALKPALMACDHWRRTGVLADLDVTVVLPQERPLGVDGADEHLEAALRSYGVRVLRRARLTGVDPVLRSVEIATPDGPWRVDHLAYAHAVPHYRAPEWITRSGLGDGSPAGLVDIDPGTLRSRHHPDVWAIGDVAALQTRSSGGALRKQVKVLARNLSAAAKGRRLRSYDGYTVMPVTTSRHELMLVQADRRGPRPLPLPAPFAPRRSAWAFDRYVLPQVYFRRLLRGKV</sequence>
<dbReference type="Gene3D" id="3.50.50.60">
    <property type="entry name" value="FAD/NAD(P)-binding domain"/>
    <property type="match status" value="2"/>
</dbReference>
<name>A0A2T0R128_9ACTN</name>
<reference evidence="1 2" key="1">
    <citation type="submission" date="2018-03" db="EMBL/GenBank/DDBJ databases">
        <title>Genomic Encyclopedia of Archaeal and Bacterial Type Strains, Phase II (KMG-II): from individual species to whole genera.</title>
        <authorList>
            <person name="Goeker M."/>
        </authorList>
    </citation>
    <scope>NUCLEOTIDE SEQUENCE [LARGE SCALE GENOMIC DNA]</scope>
    <source>
        <strain evidence="1 2">DSM 19711</strain>
    </source>
</reference>
<gene>
    <name evidence="1" type="ORF">CLV37_109215</name>
</gene>
<dbReference type="PANTHER" id="PTHR10632">
    <property type="entry name" value="SULFIDE:QUINONE OXIDOREDUCTASE"/>
    <property type="match status" value="1"/>
</dbReference>
<protein>
    <submittedName>
        <fullName evidence="1">Sulfide:quinone oxidoreductase</fullName>
    </submittedName>
</protein>
<comment type="caution">
    <text evidence="1">The sequence shown here is derived from an EMBL/GenBank/DDBJ whole genome shotgun (WGS) entry which is preliminary data.</text>
</comment>
<dbReference type="PRINTS" id="PR00411">
    <property type="entry name" value="PNDRDTASEI"/>
</dbReference>
<dbReference type="InterPro" id="IPR015904">
    <property type="entry name" value="Sulphide_quinone_reductase"/>
</dbReference>
<dbReference type="OrthoDB" id="9802771at2"/>
<dbReference type="Proteomes" id="UP000238083">
    <property type="component" value="Unassembled WGS sequence"/>
</dbReference>
<dbReference type="GO" id="GO:0070224">
    <property type="term" value="F:sulfide:quinone oxidoreductase activity"/>
    <property type="evidence" value="ECO:0007669"/>
    <property type="project" value="TreeGrafter"/>
</dbReference>
<dbReference type="SUPFAM" id="SSF51905">
    <property type="entry name" value="FAD/NAD(P)-binding domain"/>
    <property type="match status" value="2"/>
</dbReference>
<dbReference type="RefSeq" id="WP_146149476.1">
    <property type="nucleotide sequence ID" value="NZ_PVZF01000009.1"/>
</dbReference>
<dbReference type="EMBL" id="PVZF01000009">
    <property type="protein sequence ID" value="PRY13025.1"/>
    <property type="molecule type" value="Genomic_DNA"/>
</dbReference>
<dbReference type="PANTHER" id="PTHR10632:SF2">
    <property type="entry name" value="SULFIDE:QUINONE OXIDOREDUCTASE, MITOCHONDRIAL"/>
    <property type="match status" value="1"/>
</dbReference>
<evidence type="ECO:0000313" key="1">
    <source>
        <dbReference type="EMBL" id="PRY13025.1"/>
    </source>
</evidence>
<dbReference type="AlphaFoldDB" id="A0A2T0R128"/>
<proteinExistence type="predicted"/>
<accession>A0A2T0R128</accession>
<keyword evidence="2" id="KW-1185">Reference proteome</keyword>
<dbReference type="GO" id="GO:0071949">
    <property type="term" value="F:FAD binding"/>
    <property type="evidence" value="ECO:0007669"/>
    <property type="project" value="TreeGrafter"/>
</dbReference>
<evidence type="ECO:0000313" key="2">
    <source>
        <dbReference type="Proteomes" id="UP000238083"/>
    </source>
</evidence>
<organism evidence="1 2">
    <name type="scientific">Kineococcus rhizosphaerae</name>
    <dbReference type="NCBI Taxonomy" id="559628"/>
    <lineage>
        <taxon>Bacteria</taxon>
        <taxon>Bacillati</taxon>
        <taxon>Actinomycetota</taxon>
        <taxon>Actinomycetes</taxon>
        <taxon>Kineosporiales</taxon>
        <taxon>Kineosporiaceae</taxon>
        <taxon>Kineococcus</taxon>
    </lineage>
</organism>